<evidence type="ECO:0000313" key="4">
    <source>
        <dbReference type="Proteomes" id="UP000617531"/>
    </source>
</evidence>
<dbReference type="RefSeq" id="WP_191283926.1">
    <property type="nucleotide sequence ID" value="NZ_BNAI01000007.1"/>
</dbReference>
<comment type="caution">
    <text evidence="3">The sequence shown here is derived from an EMBL/GenBank/DDBJ whole genome shotgun (WGS) entry which is preliminary data.</text>
</comment>
<evidence type="ECO:0000259" key="2">
    <source>
        <dbReference type="Pfam" id="PF08327"/>
    </source>
</evidence>
<accession>A0A8J3GSC6</accession>
<sequence length="327" mass="36135">MPVTSVTTDPEALTMTLVADFPVPVERLWNAFADPRKLERFWGPPGYPATFGTYELRPGGIAHYWMTSPEGESFYGRWDFAEVEEPHRIVALDSFADAQGEVDTSMPTGRMTLNFESTPGGSRFTAVSASPTAEALEQVLAMGQVEGMTQAIGQLDAVIADLRDYALGKGTQVEVLDDQHVRITRAFDAPRHLIWRAHTEPELMKRWLLGPDGWRMSVCEVDPTPGGAYRYAWEPVDGTPDQGFGFDGETLVFEPERRIVTTERMTGADFPATTNDLSFAEDDGVTLLTLLITYADAAQRDAILATGMTDGMETSYARLERELLPVV</sequence>
<gene>
    <name evidence="3" type="ORF">GCM10011600_25550</name>
</gene>
<dbReference type="CDD" id="cd07814">
    <property type="entry name" value="SRPBCC_CalC_Aha1-like"/>
    <property type="match status" value="1"/>
</dbReference>
<feature type="domain" description="Activator of Hsp90 ATPase homologue 1/2-like C-terminal" evidence="2">
    <location>
        <begin position="23"/>
        <end position="159"/>
    </location>
</feature>
<comment type="similarity">
    <text evidence="1">Belongs to the AHA1 family.</text>
</comment>
<organism evidence="3 4">
    <name type="scientific">Pseudolysinimonas yzui</name>
    <dbReference type="NCBI Taxonomy" id="2708254"/>
    <lineage>
        <taxon>Bacteria</taxon>
        <taxon>Bacillati</taxon>
        <taxon>Actinomycetota</taxon>
        <taxon>Actinomycetes</taxon>
        <taxon>Micrococcales</taxon>
        <taxon>Microbacteriaceae</taxon>
        <taxon>Pseudolysinimonas</taxon>
    </lineage>
</organism>
<evidence type="ECO:0000256" key="1">
    <source>
        <dbReference type="ARBA" id="ARBA00006817"/>
    </source>
</evidence>
<name>A0A8J3GSC6_9MICO</name>
<dbReference type="Gene3D" id="3.30.530.20">
    <property type="match status" value="2"/>
</dbReference>
<reference evidence="3" key="1">
    <citation type="journal article" date="2014" name="Int. J. Syst. Evol. Microbiol.">
        <title>Complete genome sequence of Corynebacterium casei LMG S-19264T (=DSM 44701T), isolated from a smear-ripened cheese.</title>
        <authorList>
            <consortium name="US DOE Joint Genome Institute (JGI-PGF)"/>
            <person name="Walter F."/>
            <person name="Albersmeier A."/>
            <person name="Kalinowski J."/>
            <person name="Ruckert C."/>
        </authorList>
    </citation>
    <scope>NUCLEOTIDE SEQUENCE</scope>
    <source>
        <strain evidence="3">CGMCC 1.16548</strain>
    </source>
</reference>
<dbReference type="InterPro" id="IPR023393">
    <property type="entry name" value="START-like_dom_sf"/>
</dbReference>
<dbReference type="Pfam" id="PF08327">
    <property type="entry name" value="AHSA1"/>
    <property type="match status" value="2"/>
</dbReference>
<dbReference type="InterPro" id="IPR013538">
    <property type="entry name" value="ASHA1/2-like_C"/>
</dbReference>
<dbReference type="AlphaFoldDB" id="A0A8J3GSC6"/>
<dbReference type="EMBL" id="BNAI01000007">
    <property type="protein sequence ID" value="GHF23343.1"/>
    <property type="molecule type" value="Genomic_DNA"/>
</dbReference>
<keyword evidence="4" id="KW-1185">Reference proteome</keyword>
<dbReference type="Proteomes" id="UP000617531">
    <property type="component" value="Unassembled WGS sequence"/>
</dbReference>
<dbReference type="SUPFAM" id="SSF55961">
    <property type="entry name" value="Bet v1-like"/>
    <property type="match status" value="2"/>
</dbReference>
<protein>
    <recommendedName>
        <fullName evidence="2">Activator of Hsp90 ATPase homologue 1/2-like C-terminal domain-containing protein</fullName>
    </recommendedName>
</protein>
<proteinExistence type="inferred from homology"/>
<reference evidence="3" key="2">
    <citation type="submission" date="2020-09" db="EMBL/GenBank/DDBJ databases">
        <authorList>
            <person name="Sun Q."/>
            <person name="Zhou Y."/>
        </authorList>
    </citation>
    <scope>NUCLEOTIDE SEQUENCE</scope>
    <source>
        <strain evidence="3">CGMCC 1.16548</strain>
    </source>
</reference>
<evidence type="ECO:0000313" key="3">
    <source>
        <dbReference type="EMBL" id="GHF23343.1"/>
    </source>
</evidence>
<feature type="domain" description="Activator of Hsp90 ATPase homologue 1/2-like C-terminal" evidence="2">
    <location>
        <begin position="188"/>
        <end position="322"/>
    </location>
</feature>